<evidence type="ECO:0000256" key="2">
    <source>
        <dbReference type="ARBA" id="ARBA00022801"/>
    </source>
</evidence>
<evidence type="ECO:0000259" key="3">
    <source>
        <dbReference type="Pfam" id="PF13622"/>
    </source>
</evidence>
<keyword evidence="5" id="KW-1185">Reference proteome</keyword>
<proteinExistence type="inferred from homology"/>
<sequence length="396" mass="45466">MSPHKPPHKILADADWTKRDKAITFRKLMHLERHHLMPDVFLSTSAAYPPTPTTRTYGGHVFAQAAWAAAHTVSYGLHVHSITGWFLLLGDTRYAFEYRVRRVRDGGVYALRIVEAYQDSKAADDAKTPTFMAVVSFKRDERNKHKPGAKGQRRDFEHQTLPKNWLDQEYGQLLQQKQKFEDWPVTQGMDGMWSPELTVEEWKKRGDGYPGLEMRKVNMDGYNLKAVPGAIDDGGEAARRWRLLLLYRLVMDAEEERRTEEKRHKHKNGADDVINLHACAHLYASDRNSLFLAQRALGFERSSGQVGSLSHTVNFHGYASELLMIDEATGNLKEYIQESWTSNSGADRVTHNSRIWDKETRRIVASTVQDGMMRIQPGERKGLIDYEAMLRRESKL</sequence>
<dbReference type="PANTHER" id="PTHR11066">
    <property type="entry name" value="ACYL-COA THIOESTERASE"/>
    <property type="match status" value="1"/>
</dbReference>
<name>A0ABR0KEI2_9EURO</name>
<dbReference type="Pfam" id="PF13622">
    <property type="entry name" value="4HBT_3"/>
    <property type="match status" value="1"/>
</dbReference>
<dbReference type="InterPro" id="IPR003703">
    <property type="entry name" value="Acyl_CoA_thio"/>
</dbReference>
<dbReference type="PANTHER" id="PTHR11066:SF64">
    <property type="entry name" value="ACYL-COA THIOESTERASE (AFU_ORTHOLOGUE AFUA_1G12060)"/>
    <property type="match status" value="1"/>
</dbReference>
<dbReference type="Gene3D" id="2.40.160.210">
    <property type="entry name" value="Acyl-CoA thioesterase, double hotdog domain"/>
    <property type="match status" value="1"/>
</dbReference>
<dbReference type="InterPro" id="IPR042171">
    <property type="entry name" value="Acyl-CoA_hotdog"/>
</dbReference>
<comment type="similarity">
    <text evidence="1">Belongs to the C/M/P thioester hydrolase family.</text>
</comment>
<dbReference type="CDD" id="cd03445">
    <property type="entry name" value="Thioesterase_II_repeat2"/>
    <property type="match status" value="1"/>
</dbReference>
<dbReference type="Proteomes" id="UP001345013">
    <property type="component" value="Unassembled WGS sequence"/>
</dbReference>
<organism evidence="4 5">
    <name type="scientific">Lithohypha guttulata</name>
    <dbReference type="NCBI Taxonomy" id="1690604"/>
    <lineage>
        <taxon>Eukaryota</taxon>
        <taxon>Fungi</taxon>
        <taxon>Dikarya</taxon>
        <taxon>Ascomycota</taxon>
        <taxon>Pezizomycotina</taxon>
        <taxon>Eurotiomycetes</taxon>
        <taxon>Chaetothyriomycetidae</taxon>
        <taxon>Chaetothyriales</taxon>
        <taxon>Trichomeriaceae</taxon>
        <taxon>Lithohypha</taxon>
    </lineage>
</organism>
<dbReference type="CDD" id="cd03444">
    <property type="entry name" value="Thioesterase_II_repeat1"/>
    <property type="match status" value="1"/>
</dbReference>
<comment type="caution">
    <text evidence="4">The sequence shown here is derived from an EMBL/GenBank/DDBJ whole genome shotgun (WGS) entry which is preliminary data.</text>
</comment>
<keyword evidence="2" id="KW-0378">Hydrolase</keyword>
<gene>
    <name evidence="4" type="ORF">LTR24_003481</name>
</gene>
<dbReference type="SUPFAM" id="SSF54637">
    <property type="entry name" value="Thioesterase/thiol ester dehydrase-isomerase"/>
    <property type="match status" value="2"/>
</dbReference>
<dbReference type="InterPro" id="IPR029069">
    <property type="entry name" value="HotDog_dom_sf"/>
</dbReference>
<reference evidence="4 5" key="1">
    <citation type="submission" date="2023-08" db="EMBL/GenBank/DDBJ databases">
        <title>Black Yeasts Isolated from many extreme environments.</title>
        <authorList>
            <person name="Coleine C."/>
            <person name="Stajich J.E."/>
            <person name="Selbmann L."/>
        </authorList>
    </citation>
    <scope>NUCLEOTIDE SEQUENCE [LARGE SCALE GENOMIC DNA]</scope>
    <source>
        <strain evidence="4 5">CCFEE 5885</strain>
    </source>
</reference>
<protein>
    <recommendedName>
        <fullName evidence="3">Acyl-CoA thioesterase-like N-terminal HotDog domain-containing protein</fullName>
    </recommendedName>
</protein>
<accession>A0ABR0KEI2</accession>
<evidence type="ECO:0000313" key="5">
    <source>
        <dbReference type="Proteomes" id="UP001345013"/>
    </source>
</evidence>
<feature type="domain" description="Acyl-CoA thioesterase-like N-terminal HotDog" evidence="3">
    <location>
        <begin position="54"/>
        <end position="137"/>
    </location>
</feature>
<evidence type="ECO:0000256" key="1">
    <source>
        <dbReference type="ARBA" id="ARBA00006538"/>
    </source>
</evidence>
<dbReference type="InterPro" id="IPR049449">
    <property type="entry name" value="TesB_ACOT8-like_N"/>
</dbReference>
<dbReference type="EMBL" id="JAVRRG010000033">
    <property type="protein sequence ID" value="KAK5094540.1"/>
    <property type="molecule type" value="Genomic_DNA"/>
</dbReference>
<evidence type="ECO:0000313" key="4">
    <source>
        <dbReference type="EMBL" id="KAK5094540.1"/>
    </source>
</evidence>